<keyword evidence="2" id="KW-0472">Membrane</keyword>
<keyword evidence="3" id="KW-1185">Reference proteome</keyword>
<proteinExistence type="predicted"/>
<evidence type="ECO:0000259" key="1">
    <source>
        <dbReference type="Pfam" id="PF21892"/>
    </source>
</evidence>
<evidence type="ECO:0000313" key="3">
    <source>
        <dbReference type="Proteomes" id="UP000036403"/>
    </source>
</evidence>
<protein>
    <submittedName>
        <fullName evidence="2">Putative transmembrane protein 145</fullName>
    </submittedName>
</protein>
<organism evidence="2 3">
    <name type="scientific">Lasius niger</name>
    <name type="common">Black garden ant</name>
    <dbReference type="NCBI Taxonomy" id="67767"/>
    <lineage>
        <taxon>Eukaryota</taxon>
        <taxon>Metazoa</taxon>
        <taxon>Ecdysozoa</taxon>
        <taxon>Arthropoda</taxon>
        <taxon>Hexapoda</taxon>
        <taxon>Insecta</taxon>
        <taxon>Pterygota</taxon>
        <taxon>Neoptera</taxon>
        <taxon>Endopterygota</taxon>
        <taxon>Hymenoptera</taxon>
        <taxon>Apocrita</taxon>
        <taxon>Aculeata</taxon>
        <taxon>Formicoidea</taxon>
        <taxon>Formicidae</taxon>
        <taxon>Formicinae</taxon>
        <taxon>Lasius</taxon>
        <taxon>Lasius</taxon>
    </lineage>
</organism>
<sequence>MTIFQNWAFVARFCFLTERGTFRYHFQLGGEERDLNLLLYYDGPHQWPTVYPSNKTCREKESILDIDYGQIIPLNTSLRLSGCVKGDDGIVECDSQRRFISARPRWWFIVLADCSSKTGLNVTYWISLTNAPIGTFWKEHFSADEFCK</sequence>
<dbReference type="PaxDb" id="67767-A0A0J7NJ95"/>
<dbReference type="InterPro" id="IPR047831">
    <property type="entry name" value="GPR180/TMEM145"/>
</dbReference>
<dbReference type="Pfam" id="PF21892">
    <property type="entry name" value="TMEM145_N"/>
    <property type="match status" value="1"/>
</dbReference>
<dbReference type="PANTHER" id="PTHR23252:SF24">
    <property type="entry name" value="TRANSMEMBRANE PROTEIN 145"/>
    <property type="match status" value="1"/>
</dbReference>
<dbReference type="InterPro" id="IPR053880">
    <property type="entry name" value="GPR180-like_N"/>
</dbReference>
<dbReference type="STRING" id="67767.A0A0J7NJ95"/>
<keyword evidence="2" id="KW-0812">Transmembrane</keyword>
<comment type="caution">
    <text evidence="2">The sequence shown here is derived from an EMBL/GenBank/DDBJ whole genome shotgun (WGS) entry which is preliminary data.</text>
</comment>
<dbReference type="Proteomes" id="UP000036403">
    <property type="component" value="Unassembled WGS sequence"/>
</dbReference>
<name>A0A0J7NJ95_LASNI</name>
<accession>A0A0J7NJ95</accession>
<dbReference type="AlphaFoldDB" id="A0A0J7NJ95"/>
<dbReference type="PANTHER" id="PTHR23252">
    <property type="entry name" value="INTIMAL THICKNESS RECEPTOR-RELATED"/>
    <property type="match status" value="1"/>
</dbReference>
<evidence type="ECO:0000313" key="2">
    <source>
        <dbReference type="EMBL" id="KMQ92570.1"/>
    </source>
</evidence>
<gene>
    <name evidence="2" type="ORF">RF55_7425</name>
</gene>
<dbReference type="OrthoDB" id="205745at2759"/>
<reference evidence="2 3" key="1">
    <citation type="submission" date="2015-04" db="EMBL/GenBank/DDBJ databases">
        <title>Lasius niger genome sequencing.</title>
        <authorList>
            <person name="Konorov E.A."/>
            <person name="Nikitin M.A."/>
            <person name="Kirill M.V."/>
            <person name="Chang P."/>
        </authorList>
    </citation>
    <scope>NUCLEOTIDE SEQUENCE [LARGE SCALE GENOMIC DNA]</scope>
    <source>
        <tissue evidence="2">Whole</tissue>
    </source>
</reference>
<dbReference type="EMBL" id="LBMM01004318">
    <property type="protein sequence ID" value="KMQ92570.1"/>
    <property type="molecule type" value="Genomic_DNA"/>
</dbReference>
<feature type="domain" description="GPR180-like N-terminal" evidence="1">
    <location>
        <begin position="4"/>
        <end position="124"/>
    </location>
</feature>